<accession>A0A3G2T736</accession>
<keyword evidence="1" id="KW-0472">Membrane</keyword>
<feature type="transmembrane region" description="Helical" evidence="1">
    <location>
        <begin position="92"/>
        <end position="115"/>
    </location>
</feature>
<evidence type="ECO:0000256" key="1">
    <source>
        <dbReference type="SAM" id="Phobius"/>
    </source>
</evidence>
<evidence type="ECO:0000313" key="3">
    <source>
        <dbReference type="Proteomes" id="UP000279962"/>
    </source>
</evidence>
<feature type="transmembrane region" description="Helical" evidence="1">
    <location>
        <begin position="127"/>
        <end position="149"/>
    </location>
</feature>
<reference evidence="2 3" key="1">
    <citation type="submission" date="2018-10" db="EMBL/GenBank/DDBJ databases">
        <title>The complete genome of Acinetobacter wuhouensis strain WCHAW010062.</title>
        <authorList>
            <person name="Hu Y."/>
            <person name="Long H."/>
            <person name="Feng Y."/>
            <person name="Zong Z."/>
        </authorList>
    </citation>
    <scope>NUCLEOTIDE SEQUENCE [LARGE SCALE GENOMIC DNA]</scope>
    <source>
        <strain evidence="2 3">WCHAW010062</strain>
    </source>
</reference>
<dbReference type="AlphaFoldDB" id="A0A3G2T736"/>
<gene>
    <name evidence="2" type="ORF">CDG68_20640</name>
</gene>
<keyword evidence="1" id="KW-1133">Transmembrane helix</keyword>
<dbReference type="Proteomes" id="UP000279962">
    <property type="component" value="Chromosome"/>
</dbReference>
<name>A0A3G2T736_9GAMM</name>
<keyword evidence="1" id="KW-0812">Transmembrane</keyword>
<dbReference type="EMBL" id="CP033133">
    <property type="protein sequence ID" value="AYO55901.1"/>
    <property type="molecule type" value="Genomic_DNA"/>
</dbReference>
<sequence length="153" mass="18061">MLPLCNTTLWMVSLVLIFWISILLILEIVRYINQFYKEPTGQWTSFWIFTDRLLNKERFSLSLKWHRTLVIVCFPIILFILFSLMFMPEMSFYGVLMMLGVSYFIFLSLLGLFKLQESWISNLAVKFQTLFIISMIIVFALFISALSAIQLCL</sequence>
<protein>
    <submittedName>
        <fullName evidence="2">Uncharacterized protein</fullName>
    </submittedName>
</protein>
<organism evidence="2 3">
    <name type="scientific">Acinetobacter wuhouensis</name>
    <dbReference type="NCBI Taxonomy" id="1879050"/>
    <lineage>
        <taxon>Bacteria</taxon>
        <taxon>Pseudomonadati</taxon>
        <taxon>Pseudomonadota</taxon>
        <taxon>Gammaproteobacteria</taxon>
        <taxon>Moraxellales</taxon>
        <taxon>Moraxellaceae</taxon>
        <taxon>Acinetobacter</taxon>
    </lineage>
</organism>
<feature type="transmembrane region" description="Helical" evidence="1">
    <location>
        <begin position="12"/>
        <end position="32"/>
    </location>
</feature>
<feature type="transmembrane region" description="Helical" evidence="1">
    <location>
        <begin position="68"/>
        <end position="86"/>
    </location>
</feature>
<proteinExistence type="predicted"/>
<evidence type="ECO:0000313" key="2">
    <source>
        <dbReference type="EMBL" id="AYO55901.1"/>
    </source>
</evidence>